<sequence length="448" mass="51988">MAAVTTLQSREIPPEMPILQPPPPRAVMETTYTGNTGNDMGISTMGFRASKYAPNEWHESNYGKYYHSFVDRDSAERIRHESKRCANETEATTNKTQSEVTKKLGERIQDINFWKFELEREIRDVIAETDVLLDQKKRLENATRATEIPLHIATDNLNCRQRRTGVDLVQDSVELGLLKEVEMINNVQDLLRKTTDQAERQIKLNREAKQNLEMDWSDKKDSLEIDTCSGALRNGHTNKQFYSGAAKFEEIQSTPESWAQYTHDNIVKAEHERMASIQLRQLIDNILEDTSRDMREQCDTVDLNFQKRIEEMEDAKTKMEENLQKVCDEIAQMEKNIDMLKKAIRDKENPMKVSQTRLDNRTYRPGVELCRDPVQYKLVGEVNEISQSIDALAERLNNSENSRKDLQDNRMALEKEIATKKNSIFIDRDKCVTVRTRYPTTLKLQGYQ</sequence>
<feature type="coiled-coil region" evidence="5">
    <location>
        <begin position="309"/>
        <end position="343"/>
    </location>
</feature>
<dbReference type="GO" id="GO:0060271">
    <property type="term" value="P:cilium assembly"/>
    <property type="evidence" value="ECO:0007669"/>
    <property type="project" value="UniProtKB-UniRule"/>
</dbReference>
<keyword evidence="4" id="KW-0966">Cell projection</keyword>
<evidence type="ECO:0000313" key="8">
    <source>
        <dbReference type="Proteomes" id="UP000242188"/>
    </source>
</evidence>
<dbReference type="Pfam" id="PF03148">
    <property type="entry name" value="Tektin"/>
    <property type="match status" value="1"/>
</dbReference>
<dbReference type="AlphaFoldDB" id="A0A210QCP3"/>
<feature type="compositionally biased region" description="Pro residues" evidence="6">
    <location>
        <begin position="14"/>
        <end position="25"/>
    </location>
</feature>
<dbReference type="PANTHER" id="PTHR19960:SF12">
    <property type="entry name" value="TEKTIN-4"/>
    <property type="match status" value="1"/>
</dbReference>
<gene>
    <name evidence="7" type="ORF">KP79_PYT05226</name>
</gene>
<feature type="region of interest" description="Disordered" evidence="6">
    <location>
        <begin position="1"/>
        <end position="25"/>
    </location>
</feature>
<comment type="caution">
    <text evidence="7">The sequence shown here is derived from an EMBL/GenBank/DDBJ whole genome shotgun (WGS) entry which is preliminary data.</text>
</comment>
<dbReference type="GO" id="GO:0060294">
    <property type="term" value="P:cilium movement involved in cell motility"/>
    <property type="evidence" value="ECO:0007669"/>
    <property type="project" value="UniProtKB-UniRule"/>
</dbReference>
<dbReference type="GO" id="GO:0005634">
    <property type="term" value="C:nucleus"/>
    <property type="evidence" value="ECO:0007669"/>
    <property type="project" value="TreeGrafter"/>
</dbReference>
<keyword evidence="8" id="KW-1185">Reference proteome</keyword>
<dbReference type="GO" id="GO:0005930">
    <property type="term" value="C:axoneme"/>
    <property type="evidence" value="ECO:0007669"/>
    <property type="project" value="UniProtKB-SubCell"/>
</dbReference>
<protein>
    <recommendedName>
        <fullName evidence="4">Tektin</fullName>
    </recommendedName>
</protein>
<dbReference type="PRINTS" id="PR00511">
    <property type="entry name" value="TEKTIN"/>
</dbReference>
<name>A0A210QCP3_MIZYE</name>
<dbReference type="InterPro" id="IPR048256">
    <property type="entry name" value="Tektin-like"/>
</dbReference>
<evidence type="ECO:0000256" key="4">
    <source>
        <dbReference type="RuleBase" id="RU367040"/>
    </source>
</evidence>
<dbReference type="EMBL" id="NEDP02004182">
    <property type="protein sequence ID" value="OWF46480.1"/>
    <property type="molecule type" value="Genomic_DNA"/>
</dbReference>
<comment type="similarity">
    <text evidence="1 4">Belongs to the tektin family.</text>
</comment>
<accession>A0A210QCP3</accession>
<evidence type="ECO:0000256" key="6">
    <source>
        <dbReference type="SAM" id="MobiDB-lite"/>
    </source>
</evidence>
<dbReference type="OrthoDB" id="5788000at2759"/>
<keyword evidence="4" id="KW-0282">Flagellum</keyword>
<keyword evidence="4" id="KW-0969">Cilium</keyword>
<keyword evidence="3 5" id="KW-0175">Coiled coil</keyword>
<evidence type="ECO:0000256" key="1">
    <source>
        <dbReference type="ARBA" id="ARBA00007209"/>
    </source>
</evidence>
<feature type="coiled-coil region" evidence="5">
    <location>
        <begin position="382"/>
        <end position="423"/>
    </location>
</feature>
<dbReference type="Proteomes" id="UP000242188">
    <property type="component" value="Unassembled WGS sequence"/>
</dbReference>
<keyword evidence="2" id="KW-0963">Cytoplasm</keyword>
<dbReference type="PANTHER" id="PTHR19960">
    <property type="entry name" value="TEKTIN"/>
    <property type="match status" value="1"/>
</dbReference>
<dbReference type="STRING" id="6573.A0A210QCP3"/>
<dbReference type="InterPro" id="IPR000435">
    <property type="entry name" value="Tektins"/>
</dbReference>
<evidence type="ECO:0000256" key="3">
    <source>
        <dbReference type="ARBA" id="ARBA00023054"/>
    </source>
</evidence>
<comment type="subcellular location">
    <subcellularLocation>
        <location evidence="4">Cytoplasm</location>
        <location evidence="4">Cytoskeleton</location>
        <location evidence="4">Cilium axoneme</location>
    </subcellularLocation>
</comment>
<evidence type="ECO:0000256" key="2">
    <source>
        <dbReference type="ARBA" id="ARBA00022490"/>
    </source>
</evidence>
<evidence type="ECO:0000313" key="7">
    <source>
        <dbReference type="EMBL" id="OWF46480.1"/>
    </source>
</evidence>
<reference evidence="7 8" key="1">
    <citation type="journal article" date="2017" name="Nat. Ecol. Evol.">
        <title>Scallop genome provides insights into evolution of bilaterian karyotype and development.</title>
        <authorList>
            <person name="Wang S."/>
            <person name="Zhang J."/>
            <person name="Jiao W."/>
            <person name="Li J."/>
            <person name="Xun X."/>
            <person name="Sun Y."/>
            <person name="Guo X."/>
            <person name="Huan P."/>
            <person name="Dong B."/>
            <person name="Zhang L."/>
            <person name="Hu X."/>
            <person name="Sun X."/>
            <person name="Wang J."/>
            <person name="Zhao C."/>
            <person name="Wang Y."/>
            <person name="Wang D."/>
            <person name="Huang X."/>
            <person name="Wang R."/>
            <person name="Lv J."/>
            <person name="Li Y."/>
            <person name="Zhang Z."/>
            <person name="Liu B."/>
            <person name="Lu W."/>
            <person name="Hui Y."/>
            <person name="Liang J."/>
            <person name="Zhou Z."/>
            <person name="Hou R."/>
            <person name="Li X."/>
            <person name="Liu Y."/>
            <person name="Li H."/>
            <person name="Ning X."/>
            <person name="Lin Y."/>
            <person name="Zhao L."/>
            <person name="Xing Q."/>
            <person name="Dou J."/>
            <person name="Li Y."/>
            <person name="Mao J."/>
            <person name="Guo H."/>
            <person name="Dou H."/>
            <person name="Li T."/>
            <person name="Mu C."/>
            <person name="Jiang W."/>
            <person name="Fu Q."/>
            <person name="Fu X."/>
            <person name="Miao Y."/>
            <person name="Liu J."/>
            <person name="Yu Q."/>
            <person name="Li R."/>
            <person name="Liao H."/>
            <person name="Li X."/>
            <person name="Kong Y."/>
            <person name="Jiang Z."/>
            <person name="Chourrout D."/>
            <person name="Li R."/>
            <person name="Bao Z."/>
        </authorList>
    </citation>
    <scope>NUCLEOTIDE SEQUENCE [LARGE SCALE GENOMIC DNA]</scope>
    <source>
        <strain evidence="7 8">PY_sf001</strain>
    </source>
</reference>
<dbReference type="GO" id="GO:0036126">
    <property type="term" value="C:sperm flagellum"/>
    <property type="evidence" value="ECO:0007669"/>
    <property type="project" value="TreeGrafter"/>
</dbReference>
<organism evidence="7 8">
    <name type="scientific">Mizuhopecten yessoensis</name>
    <name type="common">Japanese scallop</name>
    <name type="synonym">Patinopecten yessoensis</name>
    <dbReference type="NCBI Taxonomy" id="6573"/>
    <lineage>
        <taxon>Eukaryota</taxon>
        <taxon>Metazoa</taxon>
        <taxon>Spiralia</taxon>
        <taxon>Lophotrochozoa</taxon>
        <taxon>Mollusca</taxon>
        <taxon>Bivalvia</taxon>
        <taxon>Autobranchia</taxon>
        <taxon>Pteriomorphia</taxon>
        <taxon>Pectinida</taxon>
        <taxon>Pectinoidea</taxon>
        <taxon>Pectinidae</taxon>
        <taxon>Mizuhopecten</taxon>
    </lineage>
</organism>
<evidence type="ECO:0000256" key="5">
    <source>
        <dbReference type="SAM" id="Coils"/>
    </source>
</evidence>
<proteinExistence type="inferred from homology"/>
<dbReference type="GO" id="GO:0015630">
    <property type="term" value="C:microtubule cytoskeleton"/>
    <property type="evidence" value="ECO:0007669"/>
    <property type="project" value="UniProtKB-UniRule"/>
</dbReference>